<dbReference type="PANTHER" id="PTHR47935">
    <property type="entry name" value="PENTATRICOPEPTIDE REPEAT-CONTAINING PROTEIN MRL1, CHLOROPLASTIC"/>
    <property type="match status" value="1"/>
</dbReference>
<accession>A0AAQ3N1X3</accession>
<evidence type="ECO:0000313" key="2">
    <source>
        <dbReference type="EMBL" id="WVZ01965.1"/>
    </source>
</evidence>
<feature type="compositionally biased region" description="Polar residues" evidence="1">
    <location>
        <begin position="83"/>
        <end position="92"/>
    </location>
</feature>
<reference evidence="2 3" key="1">
    <citation type="journal article" date="2023" name="Life. Sci Alliance">
        <title>Evolutionary insights into 3D genome organization and epigenetic landscape of Vigna mungo.</title>
        <authorList>
            <person name="Junaid A."/>
            <person name="Singh B."/>
            <person name="Bhatia S."/>
        </authorList>
    </citation>
    <scope>NUCLEOTIDE SEQUENCE [LARGE SCALE GENOMIC DNA]</scope>
    <source>
        <strain evidence="2">Urdbean</strain>
    </source>
</reference>
<feature type="region of interest" description="Disordered" evidence="1">
    <location>
        <begin position="83"/>
        <end position="107"/>
    </location>
</feature>
<dbReference type="AlphaFoldDB" id="A0AAQ3N1X3"/>
<feature type="compositionally biased region" description="Low complexity" evidence="1">
    <location>
        <begin position="93"/>
        <end position="107"/>
    </location>
</feature>
<dbReference type="EMBL" id="CP144694">
    <property type="protein sequence ID" value="WVZ01965.1"/>
    <property type="molecule type" value="Genomic_DNA"/>
</dbReference>
<evidence type="ECO:0000313" key="3">
    <source>
        <dbReference type="Proteomes" id="UP001374535"/>
    </source>
</evidence>
<name>A0AAQ3N1X3_VIGMU</name>
<dbReference type="Proteomes" id="UP001374535">
    <property type="component" value="Chromosome 7"/>
</dbReference>
<protein>
    <submittedName>
        <fullName evidence="2">Uncharacterized protein</fullName>
    </submittedName>
</protein>
<keyword evidence="3" id="KW-1185">Reference proteome</keyword>
<dbReference type="InterPro" id="IPR053303">
    <property type="entry name" value="Chloroplast_PPR"/>
</dbReference>
<organism evidence="2 3">
    <name type="scientific">Vigna mungo</name>
    <name type="common">Black gram</name>
    <name type="synonym">Phaseolus mungo</name>
    <dbReference type="NCBI Taxonomy" id="3915"/>
    <lineage>
        <taxon>Eukaryota</taxon>
        <taxon>Viridiplantae</taxon>
        <taxon>Streptophyta</taxon>
        <taxon>Embryophyta</taxon>
        <taxon>Tracheophyta</taxon>
        <taxon>Spermatophyta</taxon>
        <taxon>Magnoliopsida</taxon>
        <taxon>eudicotyledons</taxon>
        <taxon>Gunneridae</taxon>
        <taxon>Pentapetalae</taxon>
        <taxon>rosids</taxon>
        <taxon>fabids</taxon>
        <taxon>Fabales</taxon>
        <taxon>Fabaceae</taxon>
        <taxon>Papilionoideae</taxon>
        <taxon>50 kb inversion clade</taxon>
        <taxon>NPAAA clade</taxon>
        <taxon>indigoferoid/millettioid clade</taxon>
        <taxon>Phaseoleae</taxon>
        <taxon>Vigna</taxon>
    </lineage>
</organism>
<gene>
    <name evidence="2" type="ORF">V8G54_022771</name>
</gene>
<proteinExistence type="predicted"/>
<evidence type="ECO:0000256" key="1">
    <source>
        <dbReference type="SAM" id="MobiDB-lite"/>
    </source>
</evidence>
<dbReference type="PANTHER" id="PTHR47935:SF1">
    <property type="entry name" value="PENTATRICOPEPTIDE REPEAT-CONTAINING PROTEIN MRL1, CHLOROPLASTIC"/>
    <property type="match status" value="1"/>
</dbReference>
<sequence>MHLTRGLTNFALSPQGTNVGSQVIDGEILGFTEFQRDNTLTEIGKLKDHHGEDYRVFEENEIHLPFLKSSVVQEVAIATETSESSSVFDSGLNNNNNSSNSNSNSNSSKVLDESFLSVAFSSTSLPPLEFAEEMAIQVEESQDKVNSDPELPLIDLESEHTASSVRVNNALATVGGHTKEKVELGAINGDVLFGESVREGLYTFYEVNKPTTGSMTPLSGVKSLSPRVSFMNKKRSPSVMGNATLKGTGLSTDIPLQDAGNLRERKCIIISFQ</sequence>